<dbReference type="PANTHER" id="PTHR45458">
    <property type="entry name" value="SHORT-CHAIN DEHYDROGENASE/REDUCTASE SDR"/>
    <property type="match status" value="1"/>
</dbReference>
<dbReference type="Gene3D" id="3.40.50.720">
    <property type="entry name" value="NAD(P)-binding Rossmann-like Domain"/>
    <property type="match status" value="1"/>
</dbReference>
<dbReference type="Pfam" id="PF00106">
    <property type="entry name" value="adh_short"/>
    <property type="match status" value="1"/>
</dbReference>
<sequence>MPTLLLTGASRGIGRELLNKYKQDGWTVIAACRDPGAVGDIGADRVLPLEVTSEDSIRALKDTLGDLPIDVLWNNAGVYLDKGMGLEETAADLWSETFAVNTIAPLRIANAFAANVADSEKKTMAFTSSRMGSIGDLGGASSAYAYRSSKTALNMAAAILANDLRPTGVKTVVLHPGWVRTDMGGPSADIDTETSAGGMKKVVDSLTDAQSGGFFNYDGKSWPW</sequence>
<comment type="caution">
    <text evidence="1">The sequence shown here is derived from an EMBL/GenBank/DDBJ whole genome shotgun (WGS) entry which is preliminary data.</text>
</comment>
<evidence type="ECO:0000313" key="1">
    <source>
        <dbReference type="EMBL" id="RVU34230.1"/>
    </source>
</evidence>
<dbReference type="Proteomes" id="UP000287447">
    <property type="component" value="Unassembled WGS sequence"/>
</dbReference>
<evidence type="ECO:0000313" key="2">
    <source>
        <dbReference type="Proteomes" id="UP000287447"/>
    </source>
</evidence>
<dbReference type="RefSeq" id="WP_127768260.1">
    <property type="nucleotide sequence ID" value="NZ_SADE01000004.1"/>
</dbReference>
<dbReference type="GO" id="GO:0016616">
    <property type="term" value="F:oxidoreductase activity, acting on the CH-OH group of donors, NAD or NADP as acceptor"/>
    <property type="evidence" value="ECO:0007669"/>
    <property type="project" value="TreeGrafter"/>
</dbReference>
<dbReference type="PRINTS" id="PR00081">
    <property type="entry name" value="GDHRDH"/>
</dbReference>
<reference evidence="2" key="1">
    <citation type="submission" date="2019-01" db="EMBL/GenBank/DDBJ databases">
        <title>Gri0909 isolated from a small marine red alga.</title>
        <authorList>
            <person name="Kim J."/>
            <person name="Jeong S.E."/>
            <person name="Jeon C.O."/>
        </authorList>
    </citation>
    <scope>NUCLEOTIDE SEQUENCE [LARGE SCALE GENOMIC DNA]</scope>
    <source>
        <strain evidence="2">Gri0909</strain>
    </source>
</reference>
<dbReference type="InterPro" id="IPR002347">
    <property type="entry name" value="SDR_fam"/>
</dbReference>
<dbReference type="InterPro" id="IPR036291">
    <property type="entry name" value="NAD(P)-bd_dom_sf"/>
</dbReference>
<dbReference type="AlphaFoldDB" id="A0A3S2W2L9"/>
<dbReference type="SUPFAM" id="SSF51735">
    <property type="entry name" value="NAD(P)-binding Rossmann-fold domains"/>
    <property type="match status" value="1"/>
</dbReference>
<dbReference type="EMBL" id="SADE01000004">
    <property type="protein sequence ID" value="RVU34230.1"/>
    <property type="molecule type" value="Genomic_DNA"/>
</dbReference>
<protein>
    <submittedName>
        <fullName evidence="1">SDR family oxidoreductase</fullName>
    </submittedName>
</protein>
<keyword evidence="2" id="KW-1185">Reference proteome</keyword>
<gene>
    <name evidence="1" type="ORF">EOI86_24285</name>
</gene>
<dbReference type="CDD" id="cd05325">
    <property type="entry name" value="carb_red_sniffer_like_SDR_c"/>
    <property type="match status" value="1"/>
</dbReference>
<dbReference type="InterPro" id="IPR052184">
    <property type="entry name" value="SDR_enzymes"/>
</dbReference>
<name>A0A3S2W2L9_9PROT</name>
<organism evidence="1 2">
    <name type="scientific">Hwanghaeella grinnelliae</name>
    <dbReference type="NCBI Taxonomy" id="2500179"/>
    <lineage>
        <taxon>Bacteria</taxon>
        <taxon>Pseudomonadati</taxon>
        <taxon>Pseudomonadota</taxon>
        <taxon>Alphaproteobacteria</taxon>
        <taxon>Rhodospirillales</taxon>
        <taxon>Rhodospirillaceae</taxon>
        <taxon>Hwanghaeella</taxon>
    </lineage>
</organism>
<accession>A0A3S2W2L9</accession>
<dbReference type="OrthoDB" id="9785826at2"/>
<proteinExistence type="predicted"/>
<dbReference type="PANTHER" id="PTHR45458:SF1">
    <property type="entry name" value="SHORT CHAIN DEHYDROGENASE"/>
    <property type="match status" value="1"/>
</dbReference>